<dbReference type="NCBIfam" id="NF047686">
    <property type="entry name" value="IsaB_fam"/>
    <property type="match status" value="1"/>
</dbReference>
<dbReference type="RefSeq" id="WP_011302129.1">
    <property type="nucleotide sequence ID" value="NC_007350.1"/>
</dbReference>
<dbReference type="PATRIC" id="fig|342451.11.peg.135"/>
<comment type="similarity">
    <text evidence="4">Belongs to the IsaB family.</text>
</comment>
<name>Q4A0W2_STAS1</name>
<sequence>MNQLVKVTLATGLALSAMVATTSSMTSNSTFIAHGSENIDYQVNGYTTDANDFILEPSFIEAVKNNNFVINGYNITGNEQQESSMIDIYDQIIAKTGEQTASMVDFEVKKGAVSKEALIEQYGQPIEKPFESAQGFDYRYHIGDNIVQYIVEDGYVKDVQINAENE</sequence>
<feature type="chain" id="PRO_5039602340" description="Immunodominant staphylococcal antigen B" evidence="6">
    <location>
        <begin position="20"/>
        <end position="166"/>
    </location>
</feature>
<feature type="signal peptide" evidence="6">
    <location>
        <begin position="1"/>
        <end position="19"/>
    </location>
</feature>
<protein>
    <recommendedName>
        <fullName evidence="5">Immunodominant staphylococcal antigen B</fullName>
    </recommendedName>
</protein>
<comment type="subcellular location">
    <subcellularLocation>
        <location evidence="1">Secreted</location>
    </subcellularLocation>
</comment>
<accession>Q4A0W2</accession>
<dbReference type="GeneID" id="3616386"/>
<keyword evidence="2" id="KW-0964">Secreted</keyword>
<organism evidence="7 8">
    <name type="scientific">Staphylococcus saprophyticus subsp. saprophyticus (strain ATCC 15305 / DSM 20229 / NCIMB 8711 / NCTC 7292 / S-41)</name>
    <dbReference type="NCBI Taxonomy" id="342451"/>
    <lineage>
        <taxon>Bacteria</taxon>
        <taxon>Bacillati</taxon>
        <taxon>Bacillota</taxon>
        <taxon>Bacilli</taxon>
        <taxon>Bacillales</taxon>
        <taxon>Staphylococcaceae</taxon>
        <taxon>Staphylococcus</taxon>
    </lineage>
</organism>
<evidence type="ECO:0000313" key="8">
    <source>
        <dbReference type="Proteomes" id="UP000006371"/>
    </source>
</evidence>
<dbReference type="KEGG" id="ssp:SSP0131"/>
<evidence type="ECO:0000256" key="6">
    <source>
        <dbReference type="SAM" id="SignalP"/>
    </source>
</evidence>
<evidence type="ECO:0000256" key="1">
    <source>
        <dbReference type="ARBA" id="ARBA00004613"/>
    </source>
</evidence>
<evidence type="ECO:0000256" key="2">
    <source>
        <dbReference type="ARBA" id="ARBA00022525"/>
    </source>
</evidence>
<dbReference type="HOGENOM" id="CLU_119552_1_0_9"/>
<reference evidence="7 8" key="1">
    <citation type="journal article" date="2005" name="Proc. Natl. Acad. Sci. U.S.A.">
        <title>Whole genome sequence of Staphylococcus saprophyticus reveals the pathogenesis of uncomplicated urinary tract infection.</title>
        <authorList>
            <person name="Kuroda M."/>
            <person name="Yamashita A."/>
            <person name="Hirakawa H."/>
            <person name="Kumano M."/>
            <person name="Morikawa K."/>
            <person name="Higashide M."/>
            <person name="Maruyama A."/>
            <person name="Inose Y."/>
            <person name="Matoba K."/>
            <person name="Toh H."/>
            <person name="Kuhara S."/>
            <person name="Hattori M."/>
            <person name="Ohta T."/>
        </authorList>
    </citation>
    <scope>NUCLEOTIDE SEQUENCE [LARGE SCALE GENOMIC DNA]</scope>
    <source>
        <strain evidence="8">ATCC 15305 / DSM 20229 / NCIMB 8711 / NCTC 7292 / S-41</strain>
    </source>
</reference>
<evidence type="ECO:0000313" key="7">
    <source>
        <dbReference type="EMBL" id="BAE17276.1"/>
    </source>
</evidence>
<keyword evidence="3 6" id="KW-0732">Signal</keyword>
<evidence type="ECO:0000256" key="3">
    <source>
        <dbReference type="ARBA" id="ARBA00022729"/>
    </source>
</evidence>
<evidence type="ECO:0000256" key="5">
    <source>
        <dbReference type="ARBA" id="ARBA00093792"/>
    </source>
</evidence>
<dbReference type="AlphaFoldDB" id="Q4A0W2"/>
<keyword evidence="8" id="KW-1185">Reference proteome</keyword>
<dbReference type="Proteomes" id="UP000006371">
    <property type="component" value="Chromosome"/>
</dbReference>
<dbReference type="EMBL" id="AP008934">
    <property type="protein sequence ID" value="BAE17276.1"/>
    <property type="molecule type" value="Genomic_DNA"/>
</dbReference>
<evidence type="ECO:0000256" key="4">
    <source>
        <dbReference type="ARBA" id="ARBA00093777"/>
    </source>
</evidence>
<dbReference type="OrthoDB" id="2418508at2"/>
<dbReference type="InterPro" id="IPR058086">
    <property type="entry name" value="IsaB"/>
</dbReference>
<proteinExistence type="inferred from homology"/>
<gene>
    <name evidence="7" type="ordered locus">SSP0131</name>
</gene>